<evidence type="ECO:0000313" key="3">
    <source>
        <dbReference type="EMBL" id="QHT83379.1"/>
    </source>
</evidence>
<dbReference type="InterPro" id="IPR011205">
    <property type="entry name" value="UCP015417_vWA"/>
</dbReference>
<evidence type="ECO:0000259" key="2">
    <source>
        <dbReference type="Pfam" id="PF25043"/>
    </source>
</evidence>
<dbReference type="AlphaFoldDB" id="A0A6C0HS88"/>
<dbReference type="InterPro" id="IPR058580">
    <property type="entry name" value="DUF2828"/>
</dbReference>
<dbReference type="Pfam" id="PF25043">
    <property type="entry name" value="DUF7788"/>
    <property type="match status" value="1"/>
</dbReference>
<organism evidence="3">
    <name type="scientific">viral metagenome</name>
    <dbReference type="NCBI Taxonomy" id="1070528"/>
    <lineage>
        <taxon>unclassified sequences</taxon>
        <taxon>metagenomes</taxon>
        <taxon>organismal metagenomes</taxon>
    </lineage>
</organism>
<name>A0A6C0HS88_9ZZZZ</name>
<reference evidence="3" key="1">
    <citation type="journal article" date="2020" name="Nature">
        <title>Giant virus diversity and host interactions through global metagenomics.</title>
        <authorList>
            <person name="Schulz F."/>
            <person name="Roux S."/>
            <person name="Paez-Espino D."/>
            <person name="Jungbluth S."/>
            <person name="Walsh D.A."/>
            <person name="Denef V.J."/>
            <person name="McMahon K.D."/>
            <person name="Konstantinidis K.T."/>
            <person name="Eloe-Fadrosh E.A."/>
            <person name="Kyrpides N.C."/>
            <person name="Woyke T."/>
        </authorList>
    </citation>
    <scope>NUCLEOTIDE SEQUENCE</scope>
    <source>
        <strain evidence="3">GVMAG-M-3300023184-167</strain>
    </source>
</reference>
<protein>
    <recommendedName>
        <fullName evidence="4">TROVE domain-containing protein</fullName>
    </recommendedName>
</protein>
<dbReference type="PANTHER" id="PTHR31373:SF27">
    <property type="entry name" value="TROVE DOMAIN-CONTAINING PROTEIN"/>
    <property type="match status" value="1"/>
</dbReference>
<dbReference type="EMBL" id="MN740008">
    <property type="protein sequence ID" value="QHT83379.1"/>
    <property type="molecule type" value="Genomic_DNA"/>
</dbReference>
<dbReference type="Pfam" id="PF11443">
    <property type="entry name" value="DUF2828"/>
    <property type="match status" value="1"/>
</dbReference>
<dbReference type="InterPro" id="IPR036465">
    <property type="entry name" value="vWFA_dom_sf"/>
</dbReference>
<feature type="domain" description="DUF2828" evidence="1">
    <location>
        <begin position="182"/>
        <end position="360"/>
    </location>
</feature>
<dbReference type="InterPro" id="IPR056690">
    <property type="entry name" value="DUF7788"/>
</dbReference>
<evidence type="ECO:0008006" key="4">
    <source>
        <dbReference type="Google" id="ProtNLM"/>
    </source>
</evidence>
<dbReference type="PANTHER" id="PTHR31373">
    <property type="entry name" value="OS06G0652100 PROTEIN"/>
    <property type="match status" value="1"/>
</dbReference>
<accession>A0A6C0HS88</accession>
<feature type="domain" description="DUF7788" evidence="2">
    <location>
        <begin position="375"/>
        <end position="552"/>
    </location>
</feature>
<evidence type="ECO:0000259" key="1">
    <source>
        <dbReference type="Pfam" id="PF11443"/>
    </source>
</evidence>
<dbReference type="Gene3D" id="3.40.50.410">
    <property type="entry name" value="von Willebrand factor, type A domain"/>
    <property type="match status" value="1"/>
</dbReference>
<sequence length="578" mass="66010">MEGFVKAFDNFVPPSTRGEKGHSQYAWAKPEETPLFAKKEKQSFSYFEEHITQISFQLVRGANIKKYEEVMLLLKDHVETWPDEGYQKYLFILFRMCAHTRDIVNGKGECLLAYQMLMVINKIYPKIGGIIFNAFFILEIDGSSVHPYGSWKDIKRLSELYKTTLKIRPEEVGTKLKFVIQLVNKNLANDERKLLEGNQVSLLGKWIPRENSAQGWLFEPLALDYYSSILPNPITAKSINYCKMKYRKLLSALNKKLDTTQVKQCSNTWASIEPNNVTSVTMFKNKKAFLNLTKKGTERSSTFDRTKCAENFAVFLDKATKGEATVKGKRIGLNDFTKQALELCDTKNYRETQMLNLQWKDNSTQNGNLEYMVPLVDVSGSMSGDPLNAAIGLGIRVAEKSRLGKRLITFSEVPEWVNLEGIDGFVDMVKKTRSAKWGMTTSFHKALELILSVIVQQKMSAEQVKQISLVIFSDMMIDAADKNYGSMFEMIKEKYKVVGENLIGVPYDVPHILFWNLRSTNGFPNLAKQKNTTMISGFSPLLLNLFCEKGVDGLENYTPWSMLEESLQHPRYDIINEL</sequence>
<proteinExistence type="predicted"/>
<dbReference type="SUPFAM" id="SSF53300">
    <property type="entry name" value="vWA-like"/>
    <property type="match status" value="1"/>
</dbReference>